<protein>
    <recommendedName>
        <fullName evidence="2">SAC3/GANP/THP3 conserved domain-containing protein</fullName>
    </recommendedName>
</protein>
<dbReference type="Proteomes" id="UP000797356">
    <property type="component" value="Chromosome 1"/>
</dbReference>
<dbReference type="PANTHER" id="PTHR12436">
    <property type="entry name" value="80 KDA MCM3-ASSOCIATED PROTEIN"/>
    <property type="match status" value="1"/>
</dbReference>
<dbReference type="GO" id="GO:0005737">
    <property type="term" value="C:cytoplasm"/>
    <property type="evidence" value="ECO:0007669"/>
    <property type="project" value="TreeGrafter"/>
</dbReference>
<accession>A0A8K0MVD6</accession>
<dbReference type="OrthoDB" id="21502at2759"/>
<dbReference type="AlphaFoldDB" id="A0A8K0MVD6"/>
<dbReference type="InterPro" id="IPR045107">
    <property type="entry name" value="SAC3/GANP/THP3"/>
</dbReference>
<dbReference type="PANTHER" id="PTHR12436:SF17">
    <property type="entry name" value="SAC3 FAMILY PROTEIN B"/>
    <property type="match status" value="1"/>
</dbReference>
<dbReference type="Pfam" id="PF03399">
    <property type="entry name" value="SAC3_GANP"/>
    <property type="match status" value="1"/>
</dbReference>
<evidence type="ECO:0000259" key="2">
    <source>
        <dbReference type="Pfam" id="PF03399"/>
    </source>
</evidence>
<feature type="compositionally biased region" description="Polar residues" evidence="1">
    <location>
        <begin position="1"/>
        <end position="20"/>
    </location>
</feature>
<evidence type="ECO:0000256" key="1">
    <source>
        <dbReference type="SAM" id="MobiDB-lite"/>
    </source>
</evidence>
<evidence type="ECO:0000313" key="3">
    <source>
        <dbReference type="EMBL" id="KAG1327792.1"/>
    </source>
</evidence>
<feature type="region of interest" description="Disordered" evidence="1">
    <location>
        <begin position="1"/>
        <end position="144"/>
    </location>
</feature>
<gene>
    <name evidence="3" type="ORF">COCNU_01G017260</name>
</gene>
<feature type="compositionally biased region" description="Polar residues" evidence="1">
    <location>
        <begin position="46"/>
        <end position="55"/>
    </location>
</feature>
<evidence type="ECO:0000313" key="4">
    <source>
        <dbReference type="Proteomes" id="UP000797356"/>
    </source>
</evidence>
<proteinExistence type="predicted"/>
<comment type="caution">
    <text evidence="3">The sequence shown here is derived from an EMBL/GenBank/DDBJ whole genome shotgun (WGS) entry which is preliminary data.</text>
</comment>
<name>A0A8K0MVD6_COCNU</name>
<sequence length="1074" mass="120907">MISSTMAAGNQDRSSRLSRLQTHENMHFETENAKTSKRIRSRPSAFESNRSIQKSDVSREEVQRPDISTPRLGHRRKSLVNYDKFPPQQSNHQVRSYSDAHDSGTSSPPRPSRNGTKRARSPVPSIDDLATSSAQSDSEREMQPKAKRLAHFNVELSQPIQNLHDLVKHKPSGNKENQASSDKCSADEHTGLACDLSSDDNFFDTEGPESSQVVVGLCPYMCPESKRKERETKRDLDRYERLDGKRNQTTKFLAVKKRKKGINVPTEKEFHGYYALLKLDKHPGYKVGPTEHSLDLAKMNLEIRCTPEILFARNVTRACRIGNYIAFFRLARKATYLQACLMHAHFAKIRTKALAALHGGLQKNHGIPIAHVVDWLGMEEEDVEGLLEYHGFGLKKYVEVYMVKEGPFLNGEVDFPTKCAKLVHLKKSKRIIDDVYFEDEQMTELNGETSMGQGILPQTETTIIQAGAPGFSNSKLIVENTAPQTEVPRQARIKLDIDYIVRDRYARYEKSWSRLNVSELVAPILSAKNPNARCLCWKLLVCVQRTVTMGQTDLLASRWLLSKLMGSGEENDEVVVSSSHLSLWKKWINRNSSSSKWVNRNSSSEACCLSIIREAMFVHKQPFACDDIFAGASCIMFLVSESIPWEIQRVRLQNLLMSVPSGSSLPLLMVVDDEYKEEAADPSATIIKRLGLYDVDKTRVNLFSVVFLVDGEHFGFFDDDKLREGLQWLANCSPLQPSLFLVKTYGPVSSYVRSSLRILDKGNASETGPDSCILAFNKALDQLVEEILTAASTNPIRWPCPEVELLEKSSRERKMANMFLPSVGWSSPARIEPLIRALKGCKLPIFSDDLPFLSQGSYMGLQIPNQKLAFEDCLIKYLTQSCKLLSWDLAVMEANVMADLQLATTEFAIWGGLSCLCIGYFYNGFPLSLEQSSSIHMPPCPPLGVALEDGCASKTDAQSRKTDGDFRCSNFAGDYFLEKRDRSQQKVAASLSINNDRSTKFLVQCISKTHAESRKTDGDFRSHNFADDYSREKEDRNKQKVAASLPVYNDKLSMLVARLNHVKARIDEKFGICI</sequence>
<feature type="compositionally biased region" description="Polar residues" evidence="1">
    <location>
        <begin position="87"/>
        <end position="96"/>
    </location>
</feature>
<organism evidence="3 4">
    <name type="scientific">Cocos nucifera</name>
    <name type="common">Coconut palm</name>
    <dbReference type="NCBI Taxonomy" id="13894"/>
    <lineage>
        <taxon>Eukaryota</taxon>
        <taxon>Viridiplantae</taxon>
        <taxon>Streptophyta</taxon>
        <taxon>Embryophyta</taxon>
        <taxon>Tracheophyta</taxon>
        <taxon>Spermatophyta</taxon>
        <taxon>Magnoliopsida</taxon>
        <taxon>Liliopsida</taxon>
        <taxon>Arecaceae</taxon>
        <taxon>Arecoideae</taxon>
        <taxon>Cocoseae</taxon>
        <taxon>Attaleinae</taxon>
        <taxon>Cocos</taxon>
    </lineage>
</organism>
<dbReference type="InterPro" id="IPR005062">
    <property type="entry name" value="SAC3/GANP/THP3_conserved"/>
</dbReference>
<dbReference type="EMBL" id="CM017872">
    <property type="protein sequence ID" value="KAG1327792.1"/>
    <property type="molecule type" value="Genomic_DNA"/>
</dbReference>
<feature type="compositionally biased region" description="Basic and acidic residues" evidence="1">
    <location>
        <begin position="21"/>
        <end position="34"/>
    </location>
</feature>
<feature type="domain" description="SAC3/GANP/THP3 conserved" evidence="2">
    <location>
        <begin position="258"/>
        <end position="394"/>
    </location>
</feature>
<dbReference type="Gene3D" id="1.25.40.990">
    <property type="match status" value="1"/>
</dbReference>
<keyword evidence="4" id="KW-1185">Reference proteome</keyword>
<dbReference type="GO" id="GO:0006406">
    <property type="term" value="P:mRNA export from nucleus"/>
    <property type="evidence" value="ECO:0007669"/>
    <property type="project" value="TreeGrafter"/>
</dbReference>
<reference evidence="3" key="2">
    <citation type="submission" date="2019-07" db="EMBL/GenBank/DDBJ databases">
        <authorList>
            <person name="Yang Y."/>
            <person name="Bocs S."/>
            <person name="Baudouin L."/>
        </authorList>
    </citation>
    <scope>NUCLEOTIDE SEQUENCE</scope>
    <source>
        <tissue evidence="3">Spear leaf of Hainan Tall coconut</tissue>
    </source>
</reference>
<reference evidence="3" key="1">
    <citation type="journal article" date="2017" name="Gigascience">
        <title>The genome draft of coconut (Cocos nucifera).</title>
        <authorList>
            <person name="Xiao Y."/>
            <person name="Xu P."/>
            <person name="Fan H."/>
            <person name="Baudouin L."/>
            <person name="Xia W."/>
            <person name="Bocs S."/>
            <person name="Xu J."/>
            <person name="Li Q."/>
            <person name="Guo A."/>
            <person name="Zhou L."/>
            <person name="Li J."/>
            <person name="Wu Y."/>
            <person name="Ma Z."/>
            <person name="Armero A."/>
            <person name="Issali A.E."/>
            <person name="Liu N."/>
            <person name="Peng M."/>
            <person name="Yang Y."/>
        </authorList>
    </citation>
    <scope>NUCLEOTIDE SEQUENCE</scope>
    <source>
        <tissue evidence="3">Spear leaf of Hainan Tall coconut</tissue>
    </source>
</reference>
<dbReference type="GO" id="GO:0070390">
    <property type="term" value="C:transcription export complex 2"/>
    <property type="evidence" value="ECO:0007669"/>
    <property type="project" value="TreeGrafter"/>
</dbReference>